<evidence type="ECO:0000256" key="1">
    <source>
        <dbReference type="SAM" id="Coils"/>
    </source>
</evidence>
<organism evidence="4 5">
    <name type="scientific">Lutibacter holmesii</name>
    <dbReference type="NCBI Taxonomy" id="1137985"/>
    <lineage>
        <taxon>Bacteria</taxon>
        <taxon>Pseudomonadati</taxon>
        <taxon>Bacteroidota</taxon>
        <taxon>Flavobacteriia</taxon>
        <taxon>Flavobacteriales</taxon>
        <taxon>Flavobacteriaceae</taxon>
        <taxon>Lutibacter</taxon>
    </lineage>
</organism>
<evidence type="ECO:0000256" key="2">
    <source>
        <dbReference type="SAM" id="Phobius"/>
    </source>
</evidence>
<keyword evidence="2" id="KW-1133">Transmembrane helix</keyword>
<keyword evidence="3" id="KW-0732">Signal</keyword>
<keyword evidence="5" id="KW-1185">Reference proteome</keyword>
<feature type="chain" id="PRO_5047305262" description="tRNA (Guanine-N1)-methyltransferase" evidence="3">
    <location>
        <begin position="21"/>
        <end position="196"/>
    </location>
</feature>
<feature type="signal peptide" evidence="3">
    <location>
        <begin position="1"/>
        <end position="20"/>
    </location>
</feature>
<dbReference type="RefSeq" id="WP_386807163.1">
    <property type="nucleotide sequence ID" value="NZ_JBHTMV010000002.1"/>
</dbReference>
<protein>
    <recommendedName>
        <fullName evidence="6">tRNA (Guanine-N1)-methyltransferase</fullName>
    </recommendedName>
</protein>
<name>A0ABW3WJB3_9FLAO</name>
<feature type="coiled-coil region" evidence="1">
    <location>
        <begin position="154"/>
        <end position="196"/>
    </location>
</feature>
<evidence type="ECO:0000313" key="5">
    <source>
        <dbReference type="Proteomes" id="UP001597241"/>
    </source>
</evidence>
<dbReference type="Proteomes" id="UP001597241">
    <property type="component" value="Unassembled WGS sequence"/>
</dbReference>
<sequence length="196" mass="22435">MKIKNILLVTLLLTVSLTFGQTVKKFTDTGSVDNQFDNLIKNSNKYQEYKVVKKTWLLKLKSNVTDSISKSKTEISSANKLISAQKKSVDSLKLAIHTSEVSINNLNNEIQSISLFGMQINKGTFKTIMFSIIVVLALLLLLFISKFKQSNSITKQAKLDLKELDEEFEAHRKKALEREQKVRRQLQDELNKQKKE</sequence>
<gene>
    <name evidence="4" type="ORF">ACFQ5N_01590</name>
</gene>
<keyword evidence="2" id="KW-0812">Transmembrane</keyword>
<proteinExistence type="predicted"/>
<accession>A0ABW3WJB3</accession>
<evidence type="ECO:0008006" key="6">
    <source>
        <dbReference type="Google" id="ProtNLM"/>
    </source>
</evidence>
<keyword evidence="2" id="KW-0472">Membrane</keyword>
<dbReference type="EMBL" id="JBHTMV010000002">
    <property type="protein sequence ID" value="MFD1292514.1"/>
    <property type="molecule type" value="Genomic_DNA"/>
</dbReference>
<reference evidence="5" key="1">
    <citation type="journal article" date="2019" name="Int. J. Syst. Evol. Microbiol.">
        <title>The Global Catalogue of Microorganisms (GCM) 10K type strain sequencing project: providing services to taxonomists for standard genome sequencing and annotation.</title>
        <authorList>
            <consortium name="The Broad Institute Genomics Platform"/>
            <consortium name="The Broad Institute Genome Sequencing Center for Infectious Disease"/>
            <person name="Wu L."/>
            <person name="Ma J."/>
        </authorList>
    </citation>
    <scope>NUCLEOTIDE SEQUENCE [LARGE SCALE GENOMIC DNA]</scope>
    <source>
        <strain evidence="5">CCUG 62221</strain>
    </source>
</reference>
<evidence type="ECO:0000313" key="4">
    <source>
        <dbReference type="EMBL" id="MFD1292514.1"/>
    </source>
</evidence>
<evidence type="ECO:0000256" key="3">
    <source>
        <dbReference type="SAM" id="SignalP"/>
    </source>
</evidence>
<keyword evidence="1" id="KW-0175">Coiled coil</keyword>
<feature type="transmembrane region" description="Helical" evidence="2">
    <location>
        <begin position="128"/>
        <end position="145"/>
    </location>
</feature>
<comment type="caution">
    <text evidence="4">The sequence shown here is derived from an EMBL/GenBank/DDBJ whole genome shotgun (WGS) entry which is preliminary data.</text>
</comment>